<evidence type="ECO:0000313" key="2">
    <source>
        <dbReference type="EMBL" id="OQV25794.1"/>
    </source>
</evidence>
<dbReference type="Proteomes" id="UP000192578">
    <property type="component" value="Unassembled WGS sequence"/>
</dbReference>
<dbReference type="AlphaFoldDB" id="A0A1W0XEA1"/>
<reference evidence="3" key="1">
    <citation type="submission" date="2017-01" db="EMBL/GenBank/DDBJ databases">
        <title>Comparative genomics of anhydrobiosis in the tardigrade Hypsibius dujardini.</title>
        <authorList>
            <person name="Yoshida Y."/>
            <person name="Koutsovoulos G."/>
            <person name="Laetsch D."/>
            <person name="Stevens L."/>
            <person name="Kumar S."/>
            <person name="Horikawa D."/>
            <person name="Ishino K."/>
            <person name="Komine S."/>
            <person name="Tomita M."/>
            <person name="Blaxter M."/>
            <person name="Arakawa K."/>
        </authorList>
    </citation>
    <scope>NUCLEOTIDE SEQUENCE [LARGE SCALE GENOMIC DNA]</scope>
    <source>
        <strain evidence="3">Z151</strain>
    </source>
</reference>
<feature type="chain" id="PRO_5012370762" evidence="1">
    <location>
        <begin position="20"/>
        <end position="134"/>
    </location>
</feature>
<protein>
    <submittedName>
        <fullName evidence="2">Uncharacterized protein</fullName>
    </submittedName>
</protein>
<name>A0A1W0XEA1_HYPEX</name>
<gene>
    <name evidence="2" type="ORF">BV898_00719</name>
</gene>
<keyword evidence="3" id="KW-1185">Reference proteome</keyword>
<evidence type="ECO:0000313" key="3">
    <source>
        <dbReference type="Proteomes" id="UP000192578"/>
    </source>
</evidence>
<dbReference type="EMBL" id="MTYJ01000002">
    <property type="protein sequence ID" value="OQV25794.1"/>
    <property type="molecule type" value="Genomic_DNA"/>
</dbReference>
<sequence>MKMVLVSVLFLIITQRARCTNYDLQEWSSTTNAPKIKSYTIVSPVLLTPQILVSAVFTGPAMEIAVQEVNELYKNHFQLSLRLLASPKTADCVSMMFNIQDVFSEYIFRGRSLDRTPDESDDDEIAAIVAPGLS</sequence>
<proteinExistence type="predicted"/>
<keyword evidence="1" id="KW-0732">Signal</keyword>
<organism evidence="2 3">
    <name type="scientific">Hypsibius exemplaris</name>
    <name type="common">Freshwater tardigrade</name>
    <dbReference type="NCBI Taxonomy" id="2072580"/>
    <lineage>
        <taxon>Eukaryota</taxon>
        <taxon>Metazoa</taxon>
        <taxon>Ecdysozoa</taxon>
        <taxon>Tardigrada</taxon>
        <taxon>Eutardigrada</taxon>
        <taxon>Parachela</taxon>
        <taxon>Hypsibioidea</taxon>
        <taxon>Hypsibiidae</taxon>
        <taxon>Hypsibius</taxon>
    </lineage>
</organism>
<evidence type="ECO:0000256" key="1">
    <source>
        <dbReference type="SAM" id="SignalP"/>
    </source>
</evidence>
<accession>A0A1W0XEA1</accession>
<feature type="signal peptide" evidence="1">
    <location>
        <begin position="1"/>
        <end position="19"/>
    </location>
</feature>
<comment type="caution">
    <text evidence="2">The sequence shown here is derived from an EMBL/GenBank/DDBJ whole genome shotgun (WGS) entry which is preliminary data.</text>
</comment>